<dbReference type="InterPro" id="IPR006619">
    <property type="entry name" value="PGRP_domain_met/bac"/>
</dbReference>
<name>A0A511JJ22_9CELL</name>
<evidence type="ECO:0000259" key="5">
    <source>
        <dbReference type="SMART" id="SM00701"/>
    </source>
</evidence>
<feature type="region of interest" description="Disordered" evidence="2">
    <location>
        <begin position="185"/>
        <end position="233"/>
    </location>
</feature>
<dbReference type="CDD" id="cd06583">
    <property type="entry name" value="PGRP"/>
    <property type="match status" value="1"/>
</dbReference>
<evidence type="ECO:0000256" key="2">
    <source>
        <dbReference type="SAM" id="MobiDB-lite"/>
    </source>
</evidence>
<comment type="similarity">
    <text evidence="1">Belongs to the N-acetylmuramoyl-L-alanine amidase 2 family.</text>
</comment>
<organism evidence="6 7">
    <name type="scientific">Cellulomonas terrae</name>
    <dbReference type="NCBI Taxonomy" id="311234"/>
    <lineage>
        <taxon>Bacteria</taxon>
        <taxon>Bacillati</taxon>
        <taxon>Actinomycetota</taxon>
        <taxon>Actinomycetes</taxon>
        <taxon>Micrococcales</taxon>
        <taxon>Cellulomonadaceae</taxon>
        <taxon>Cellulomonas</taxon>
    </lineage>
</organism>
<dbReference type="InterPro" id="IPR002502">
    <property type="entry name" value="Amidase_domain"/>
</dbReference>
<feature type="signal peptide" evidence="3">
    <location>
        <begin position="1"/>
        <end position="24"/>
    </location>
</feature>
<dbReference type="SMART" id="SM00701">
    <property type="entry name" value="PGRP"/>
    <property type="match status" value="1"/>
</dbReference>
<gene>
    <name evidence="6" type="ORF">CTE05_12000</name>
</gene>
<comment type="caution">
    <text evidence="6">The sequence shown here is derived from an EMBL/GenBank/DDBJ whole genome shotgun (WGS) entry which is preliminary data.</text>
</comment>
<dbReference type="RefSeq" id="WP_146845208.1">
    <property type="nucleotide sequence ID" value="NZ_BJWH01000004.1"/>
</dbReference>
<dbReference type="OrthoDB" id="514320at2"/>
<keyword evidence="3" id="KW-0732">Signal</keyword>
<dbReference type="SUPFAM" id="SSF55846">
    <property type="entry name" value="N-acetylmuramoyl-L-alanine amidase-like"/>
    <property type="match status" value="1"/>
</dbReference>
<evidence type="ECO:0000313" key="6">
    <source>
        <dbReference type="EMBL" id="GEL97653.1"/>
    </source>
</evidence>
<dbReference type="PANTHER" id="PTHR11022:SF41">
    <property type="entry name" value="PEPTIDOGLYCAN-RECOGNITION PROTEIN LC-RELATED"/>
    <property type="match status" value="1"/>
</dbReference>
<keyword evidence="7" id="KW-1185">Reference proteome</keyword>
<evidence type="ECO:0000256" key="1">
    <source>
        <dbReference type="ARBA" id="ARBA00007553"/>
    </source>
</evidence>
<evidence type="ECO:0000256" key="3">
    <source>
        <dbReference type="SAM" id="SignalP"/>
    </source>
</evidence>
<feature type="region of interest" description="Disordered" evidence="2">
    <location>
        <begin position="27"/>
        <end position="46"/>
    </location>
</feature>
<evidence type="ECO:0000259" key="4">
    <source>
        <dbReference type="SMART" id="SM00644"/>
    </source>
</evidence>
<reference evidence="6 7" key="1">
    <citation type="submission" date="2019-07" db="EMBL/GenBank/DDBJ databases">
        <title>Whole genome shotgun sequence of Cellulomonas terrae NBRC 100819.</title>
        <authorList>
            <person name="Hosoyama A."/>
            <person name="Uohara A."/>
            <person name="Ohji S."/>
            <person name="Ichikawa N."/>
        </authorList>
    </citation>
    <scope>NUCLEOTIDE SEQUENCE [LARGE SCALE GENOMIC DNA]</scope>
    <source>
        <strain evidence="6 7">NBRC 100819</strain>
    </source>
</reference>
<dbReference type="InterPro" id="IPR036505">
    <property type="entry name" value="Amidase/PGRP_sf"/>
</dbReference>
<feature type="chain" id="PRO_5038525753" description="Peptidoglycan recognition protein family domain-containing protein" evidence="3">
    <location>
        <begin position="25"/>
        <end position="916"/>
    </location>
</feature>
<dbReference type="GO" id="GO:0008270">
    <property type="term" value="F:zinc ion binding"/>
    <property type="evidence" value="ECO:0007669"/>
    <property type="project" value="InterPro"/>
</dbReference>
<dbReference type="Pfam" id="PF01510">
    <property type="entry name" value="Amidase_2"/>
    <property type="match status" value="1"/>
</dbReference>
<protein>
    <recommendedName>
        <fullName evidence="8">Peptidoglycan recognition protein family domain-containing protein</fullName>
    </recommendedName>
</protein>
<dbReference type="GO" id="GO:0008745">
    <property type="term" value="F:N-acetylmuramoyl-L-alanine amidase activity"/>
    <property type="evidence" value="ECO:0007669"/>
    <property type="project" value="InterPro"/>
</dbReference>
<dbReference type="AlphaFoldDB" id="A0A511JJ22"/>
<feature type="compositionally biased region" description="Low complexity" evidence="2">
    <location>
        <begin position="27"/>
        <end position="36"/>
    </location>
</feature>
<evidence type="ECO:0008006" key="8">
    <source>
        <dbReference type="Google" id="ProtNLM"/>
    </source>
</evidence>
<dbReference type="SMART" id="SM00644">
    <property type="entry name" value="Ami_2"/>
    <property type="match status" value="1"/>
</dbReference>
<evidence type="ECO:0000313" key="7">
    <source>
        <dbReference type="Proteomes" id="UP000321049"/>
    </source>
</evidence>
<dbReference type="Proteomes" id="UP000321049">
    <property type="component" value="Unassembled WGS sequence"/>
</dbReference>
<accession>A0A511JJ22</accession>
<dbReference type="EMBL" id="BJWH01000004">
    <property type="protein sequence ID" value="GEL97653.1"/>
    <property type="molecule type" value="Genomic_DNA"/>
</dbReference>
<sequence length="916" mass="92820">MAMLAVGASAMLAVPVTGVAAAQAGPTASASTRTAPAAPPITPPADTSELVVDQVPVDIAAQVPASPTDDTVATRSESGGDRIVSETVAADGYKSVGVTWEAEPSDPGVEVSVRTLTDGTWSEWMEFEGDSSAPDTGTLEASRDIRAGTGSLWIDGASHLQLSFDGAARSVDDVRVALVGDATTDDATTDDATTDDADDATTSDATTDDATTDVVRRSEAGGSASRSTLGRVESVAVSAAAPAPAIITRAGWGAAPQRCAFDVASTLLASAVHHTAGPNTYSTVAQAMEQLRADQRYHQDARGWCDLGYNYVVDKWGNVYEGRAGSGEQPVIGVHAGGFNTATVGISMLGDYSATAPSAAQRESVARLIAWRMASYHRDPGSTVGYTTLGGDNSRYAAGTSLALPVVFGHRDVAFTACPGEAGYAVLGAIKQRARELVGAAFVNPSLSTSTVQYGGGLSVVAGVNSAINWTMTITDQRTGVQLVSSTGTAGSSGGGTVVAWDGRSNAGVRLGAGPYRLDLVGTEAGTGASVIPWSRPFTVQGSQNPPTVAGRPLGTDLHFVPISPTRLVDTRLTGASLGPASRMDVTVAGVAGVPADAAAVALNVTSVGSSGVTFLRTWPAGAPMPDTSNLNTDERSTTASGAFVGVGGEGKVSIYNNAGSTHAIVDVTGYFTTDASAPAYRPLATGVRVLDSRSDGGQLTSTATRRVQVAGRQGIPADARAVMMNITSVLPGGVGNIVAYPSGGARPVVSSVNHLPGNNVSNRQVIVLGSDGALDLALQGSSAHVVLDVVGWFGPGGTDGYNPMVPVRAVDTRVTGGPLGPQGVRSVPLRPAGLPSSATAGIVVVTATQQSAGMTFLTAWRSGAARPLASDMNTGWGRDQANVAVVGTGADGVIQVYNDAGSVQAIVDLQGWFGP</sequence>
<dbReference type="PANTHER" id="PTHR11022">
    <property type="entry name" value="PEPTIDOGLYCAN RECOGNITION PROTEIN"/>
    <property type="match status" value="1"/>
</dbReference>
<proteinExistence type="inferred from homology"/>
<dbReference type="GO" id="GO:0009253">
    <property type="term" value="P:peptidoglycan catabolic process"/>
    <property type="evidence" value="ECO:0007669"/>
    <property type="project" value="InterPro"/>
</dbReference>
<feature type="domain" description="N-acetylmuramoyl-L-alanine amidase" evidence="4">
    <location>
        <begin position="255"/>
        <end position="420"/>
    </location>
</feature>
<dbReference type="InterPro" id="IPR015510">
    <property type="entry name" value="PGRP"/>
</dbReference>
<feature type="domain" description="Peptidoglycan recognition protein family" evidence="5">
    <location>
        <begin position="244"/>
        <end position="394"/>
    </location>
</feature>
<feature type="compositionally biased region" description="Acidic residues" evidence="2">
    <location>
        <begin position="185"/>
        <end position="211"/>
    </location>
</feature>
<dbReference type="Gene3D" id="3.40.80.10">
    <property type="entry name" value="Peptidoglycan recognition protein-like"/>
    <property type="match status" value="1"/>
</dbReference>